<sequence>MLKNLMIVVTVCCLLGLAGCGGSSGSSDSGSSVEEKGGPLAGTWIGSANGVTHTITISGRGNTYAAAWDTSDDCFTSDSGTTVHFSSNVEILCSGYDDNQQRYVFLSINGEFDGENAISGQLYAEECGAYDEPIVLAR</sequence>
<feature type="chain" id="PRO_5024395717" description="Lipoprotein" evidence="1">
    <location>
        <begin position="19"/>
        <end position="138"/>
    </location>
</feature>
<name>A0A5K7Z9U9_9BACT</name>
<evidence type="ECO:0000256" key="1">
    <source>
        <dbReference type="SAM" id="SignalP"/>
    </source>
</evidence>
<feature type="signal peptide" evidence="1">
    <location>
        <begin position="1"/>
        <end position="18"/>
    </location>
</feature>
<reference evidence="2 3" key="1">
    <citation type="submission" date="2019-11" db="EMBL/GenBank/DDBJ databases">
        <title>Comparative genomics of hydrocarbon-degrading Desulfosarcina strains.</title>
        <authorList>
            <person name="Watanabe M."/>
            <person name="Kojima H."/>
            <person name="Fukui M."/>
        </authorList>
    </citation>
    <scope>NUCLEOTIDE SEQUENCE [LARGE SCALE GENOMIC DNA]</scope>
    <source>
        <strain evidence="2 3">PP31</strain>
    </source>
</reference>
<dbReference type="PROSITE" id="PS51257">
    <property type="entry name" value="PROKAR_LIPOPROTEIN"/>
    <property type="match status" value="1"/>
</dbReference>
<evidence type="ECO:0000313" key="3">
    <source>
        <dbReference type="Proteomes" id="UP000427769"/>
    </source>
</evidence>
<organism evidence="2 3">
    <name type="scientific">Desulfosarcina widdelii</name>
    <dbReference type="NCBI Taxonomy" id="947919"/>
    <lineage>
        <taxon>Bacteria</taxon>
        <taxon>Pseudomonadati</taxon>
        <taxon>Thermodesulfobacteriota</taxon>
        <taxon>Desulfobacteria</taxon>
        <taxon>Desulfobacterales</taxon>
        <taxon>Desulfosarcinaceae</taxon>
        <taxon>Desulfosarcina</taxon>
    </lineage>
</organism>
<dbReference type="AlphaFoldDB" id="A0A5K7Z9U9"/>
<dbReference type="EMBL" id="AP021875">
    <property type="protein sequence ID" value="BBO77495.1"/>
    <property type="molecule type" value="Genomic_DNA"/>
</dbReference>
<proteinExistence type="predicted"/>
<dbReference type="Proteomes" id="UP000427769">
    <property type="component" value="Chromosome"/>
</dbReference>
<evidence type="ECO:0008006" key="4">
    <source>
        <dbReference type="Google" id="ProtNLM"/>
    </source>
</evidence>
<keyword evidence="1" id="KW-0732">Signal</keyword>
<keyword evidence="3" id="KW-1185">Reference proteome</keyword>
<protein>
    <recommendedName>
        <fullName evidence="4">Lipoprotein</fullName>
    </recommendedName>
</protein>
<dbReference type="KEGG" id="dwd:DSCW_49120"/>
<evidence type="ECO:0000313" key="2">
    <source>
        <dbReference type="EMBL" id="BBO77495.1"/>
    </source>
</evidence>
<gene>
    <name evidence="2" type="ORF">DSCW_49120</name>
</gene>
<dbReference type="RefSeq" id="WP_155306228.1">
    <property type="nucleotide sequence ID" value="NZ_AP021875.1"/>
</dbReference>
<accession>A0A5K7Z9U9</accession>